<evidence type="ECO:0000259" key="6">
    <source>
        <dbReference type="Pfam" id="PF03976"/>
    </source>
</evidence>
<keyword evidence="4" id="KW-0175">Coiled coil</keyword>
<feature type="region of interest" description="Disordered" evidence="5">
    <location>
        <begin position="238"/>
        <end position="261"/>
    </location>
</feature>
<proteinExistence type="inferred from homology"/>
<dbReference type="InterPro" id="IPR027417">
    <property type="entry name" value="P-loop_NTPase"/>
</dbReference>
<dbReference type="AlphaFoldDB" id="A0A381VWL9"/>
<evidence type="ECO:0000256" key="2">
    <source>
        <dbReference type="ARBA" id="ARBA00022679"/>
    </source>
</evidence>
<feature type="coiled-coil region" evidence="4">
    <location>
        <begin position="1"/>
        <end position="28"/>
    </location>
</feature>
<comment type="similarity">
    <text evidence="1">Belongs to the polyphosphate kinase 2 (PPK2) family. Class I subfamily.</text>
</comment>
<dbReference type="NCBIfam" id="TIGR03707">
    <property type="entry name" value="PPK2_P_aer"/>
    <property type="match status" value="1"/>
</dbReference>
<name>A0A381VWL9_9ZZZZ</name>
<gene>
    <name evidence="7" type="ORF">METZ01_LOCUS97550</name>
</gene>
<evidence type="ECO:0000313" key="7">
    <source>
        <dbReference type="EMBL" id="SVA44696.1"/>
    </source>
</evidence>
<dbReference type="InterPro" id="IPR022488">
    <property type="entry name" value="PPK2-related"/>
</dbReference>
<dbReference type="GO" id="GO:0006793">
    <property type="term" value="P:phosphorus metabolic process"/>
    <property type="evidence" value="ECO:0007669"/>
    <property type="project" value="InterPro"/>
</dbReference>
<accession>A0A381VWL9</accession>
<organism evidence="7">
    <name type="scientific">marine metagenome</name>
    <dbReference type="NCBI Taxonomy" id="408172"/>
    <lineage>
        <taxon>unclassified sequences</taxon>
        <taxon>metagenomes</taxon>
        <taxon>ecological metagenomes</taxon>
    </lineage>
</organism>
<keyword evidence="3" id="KW-0418">Kinase</keyword>
<evidence type="ECO:0000256" key="1">
    <source>
        <dbReference type="ARBA" id="ARBA00009924"/>
    </source>
</evidence>
<keyword evidence="2" id="KW-0808">Transferase</keyword>
<dbReference type="PANTHER" id="PTHR34383">
    <property type="entry name" value="POLYPHOSPHATE:AMP PHOSPHOTRANSFERASE-RELATED"/>
    <property type="match status" value="1"/>
</dbReference>
<dbReference type="GO" id="GO:0008976">
    <property type="term" value="F:polyphosphate kinase activity"/>
    <property type="evidence" value="ECO:0007669"/>
    <property type="project" value="InterPro"/>
</dbReference>
<evidence type="ECO:0000256" key="4">
    <source>
        <dbReference type="SAM" id="Coils"/>
    </source>
</evidence>
<feature type="compositionally biased region" description="Basic and acidic residues" evidence="5">
    <location>
        <begin position="241"/>
        <end position="250"/>
    </location>
</feature>
<evidence type="ECO:0000256" key="3">
    <source>
        <dbReference type="ARBA" id="ARBA00022777"/>
    </source>
</evidence>
<dbReference type="InterPro" id="IPR016898">
    <property type="entry name" value="Polyphosphate_phosphotransfera"/>
</dbReference>
<dbReference type="EMBL" id="UINC01010012">
    <property type="protein sequence ID" value="SVA44696.1"/>
    <property type="molecule type" value="Genomic_DNA"/>
</dbReference>
<sequence>MSDKKEFNKKYEEKLNELQIELVRLQDWIIDRGKKIAIIFEGRDAAGKGGTIKRIIENLNPRYCKVVALAAPTEREKTQWYFQRYVPHLPAGGEIVIFDRSWYNRAGVERVMDFCTEKEYINFLQTCPEFERMIISSGIQLIKYWFSVSAEEQIKRFKSRAEDPTKGWKLSPMDLESVNRWDDYSKAKDNMFEHTDTVFSPWNVVESDNKKKARVNCISHFLHQVKYENIEHPEVILPERTQQKDYDRPSRSNYNYVPEEL</sequence>
<feature type="domain" description="Polyphosphate kinase-2-related" evidence="6">
    <location>
        <begin position="8"/>
        <end position="232"/>
    </location>
</feature>
<dbReference type="InterPro" id="IPR022486">
    <property type="entry name" value="PPK2_PA0141"/>
</dbReference>
<dbReference type="SUPFAM" id="SSF52540">
    <property type="entry name" value="P-loop containing nucleoside triphosphate hydrolases"/>
    <property type="match status" value="1"/>
</dbReference>
<protein>
    <recommendedName>
        <fullName evidence="6">Polyphosphate kinase-2-related domain-containing protein</fullName>
    </recommendedName>
</protein>
<dbReference type="Pfam" id="PF03976">
    <property type="entry name" value="PPK2"/>
    <property type="match status" value="1"/>
</dbReference>
<dbReference type="PIRSF" id="PIRSF028756">
    <property type="entry name" value="PPK2_prd"/>
    <property type="match status" value="1"/>
</dbReference>
<reference evidence="7" key="1">
    <citation type="submission" date="2018-05" db="EMBL/GenBank/DDBJ databases">
        <authorList>
            <person name="Lanie J.A."/>
            <person name="Ng W.-L."/>
            <person name="Kazmierczak K.M."/>
            <person name="Andrzejewski T.M."/>
            <person name="Davidsen T.M."/>
            <person name="Wayne K.J."/>
            <person name="Tettelin H."/>
            <person name="Glass J.I."/>
            <person name="Rusch D."/>
            <person name="Podicherti R."/>
            <person name="Tsui H.-C.T."/>
            <person name="Winkler M.E."/>
        </authorList>
    </citation>
    <scope>NUCLEOTIDE SEQUENCE</scope>
</reference>
<dbReference type="Gene3D" id="3.40.50.300">
    <property type="entry name" value="P-loop containing nucleotide triphosphate hydrolases"/>
    <property type="match status" value="1"/>
</dbReference>
<evidence type="ECO:0000256" key="5">
    <source>
        <dbReference type="SAM" id="MobiDB-lite"/>
    </source>
</evidence>
<dbReference type="PANTHER" id="PTHR34383:SF1">
    <property type="entry name" value="ADP-POLYPHOSPHATE PHOSPHOTRANSFERASE"/>
    <property type="match status" value="1"/>
</dbReference>